<accession>A0AC34Q5J4</accession>
<sequence>MMDDIVYFIGLPLIIGVISYYFIKFINSGLNSSISVSVKDEVPVFQKNTTLFYKHHIGSYSDHSSALKEIISLLPQGSSTVQILYDDERSKVPKHLQSAIGCIFGEDGEDFYTQNFAVQLKRFGYERLVIKSVGKVLFCVVPNNQSWFSFLNLKYRVRSALSTAFDELETKPESMVIIHVIDTSKNLAYSFIPLENVEEFIDAQFLQQDELEAKLARQKFDSDESSSESEPDLSENEGGDEANDEEQE</sequence>
<proteinExistence type="predicted"/>
<evidence type="ECO:0000313" key="1">
    <source>
        <dbReference type="Proteomes" id="UP000887576"/>
    </source>
</evidence>
<organism evidence="1 2">
    <name type="scientific">Panagrolaimus sp. JU765</name>
    <dbReference type="NCBI Taxonomy" id="591449"/>
    <lineage>
        <taxon>Eukaryota</taxon>
        <taxon>Metazoa</taxon>
        <taxon>Ecdysozoa</taxon>
        <taxon>Nematoda</taxon>
        <taxon>Chromadorea</taxon>
        <taxon>Rhabditida</taxon>
        <taxon>Tylenchina</taxon>
        <taxon>Panagrolaimomorpha</taxon>
        <taxon>Panagrolaimoidea</taxon>
        <taxon>Panagrolaimidae</taxon>
        <taxon>Panagrolaimus</taxon>
    </lineage>
</organism>
<reference evidence="2" key="1">
    <citation type="submission" date="2022-11" db="UniProtKB">
        <authorList>
            <consortium name="WormBaseParasite"/>
        </authorList>
    </citation>
    <scope>IDENTIFICATION</scope>
</reference>
<dbReference type="WBParaSite" id="JU765_v2.g1313.t1">
    <property type="protein sequence ID" value="JU765_v2.g1313.t1"/>
    <property type="gene ID" value="JU765_v2.g1313"/>
</dbReference>
<evidence type="ECO:0000313" key="2">
    <source>
        <dbReference type="WBParaSite" id="JU765_v2.g1313.t1"/>
    </source>
</evidence>
<protein>
    <submittedName>
        <fullName evidence="2">Uncharacterized protein</fullName>
    </submittedName>
</protein>
<dbReference type="Proteomes" id="UP000887576">
    <property type="component" value="Unplaced"/>
</dbReference>
<name>A0AC34Q5J4_9BILA</name>